<evidence type="ECO:0000256" key="1">
    <source>
        <dbReference type="SAM" id="MobiDB-lite"/>
    </source>
</evidence>
<feature type="region of interest" description="Disordered" evidence="1">
    <location>
        <begin position="150"/>
        <end position="184"/>
    </location>
</feature>
<accession>A0ABR1HBZ0</accession>
<feature type="compositionally biased region" description="Low complexity" evidence="1">
    <location>
        <begin position="22"/>
        <end position="102"/>
    </location>
</feature>
<gene>
    <name evidence="2" type="ORF">QQX98_003834</name>
</gene>
<feature type="region of interest" description="Disordered" evidence="1">
    <location>
        <begin position="1"/>
        <end position="122"/>
    </location>
</feature>
<protein>
    <submittedName>
        <fullName evidence="2">Uncharacterized protein</fullName>
    </submittedName>
</protein>
<keyword evidence="3" id="KW-1185">Reference proteome</keyword>
<sequence>MSSQQGYVAWDAPQAPSGQAMPQGYHQQQVYQQPQGHQQQAYQQQVHQQQVYQHQGYQQQAYPHQGYQQQGQQRQAYRDQQPATTHQGHYSQQDQSQSYGYDNRYPANDGYDGAEAGSFRGDENYADDVNGYLGSSTSDMNRTAAFVALDQERLGGPSHQRPTRRRRRTAAERRIAEFDNVYRG</sequence>
<evidence type="ECO:0000313" key="2">
    <source>
        <dbReference type="EMBL" id="KAK7418645.1"/>
    </source>
</evidence>
<reference evidence="2 3" key="1">
    <citation type="journal article" date="2025" name="Microbiol. Resour. Announc.">
        <title>Draft genome sequences for Neonectria magnoliae and Neonectria punicea, canker pathogens of Liriodendron tulipifera and Acer saccharum in West Virginia.</title>
        <authorList>
            <person name="Petronek H.M."/>
            <person name="Kasson M.T."/>
            <person name="Metheny A.M."/>
            <person name="Stauder C.M."/>
            <person name="Lovett B."/>
            <person name="Lynch S.C."/>
            <person name="Garnas J.R."/>
            <person name="Kasson L.R."/>
            <person name="Stajich J.E."/>
        </authorList>
    </citation>
    <scope>NUCLEOTIDE SEQUENCE [LARGE SCALE GENOMIC DNA]</scope>
    <source>
        <strain evidence="2 3">NRRL 64653</strain>
    </source>
</reference>
<feature type="compositionally biased region" description="Basic and acidic residues" evidence="1">
    <location>
        <begin position="169"/>
        <end position="184"/>
    </location>
</feature>
<dbReference type="Proteomes" id="UP001498476">
    <property type="component" value="Unassembled WGS sequence"/>
</dbReference>
<name>A0ABR1HBZ0_9HYPO</name>
<organism evidence="2 3">
    <name type="scientific">Neonectria punicea</name>
    <dbReference type="NCBI Taxonomy" id="979145"/>
    <lineage>
        <taxon>Eukaryota</taxon>
        <taxon>Fungi</taxon>
        <taxon>Dikarya</taxon>
        <taxon>Ascomycota</taxon>
        <taxon>Pezizomycotina</taxon>
        <taxon>Sordariomycetes</taxon>
        <taxon>Hypocreomycetidae</taxon>
        <taxon>Hypocreales</taxon>
        <taxon>Nectriaceae</taxon>
        <taxon>Neonectria</taxon>
    </lineage>
</organism>
<dbReference type="EMBL" id="JAZAVJ010000045">
    <property type="protein sequence ID" value="KAK7418645.1"/>
    <property type="molecule type" value="Genomic_DNA"/>
</dbReference>
<evidence type="ECO:0000313" key="3">
    <source>
        <dbReference type="Proteomes" id="UP001498476"/>
    </source>
</evidence>
<comment type="caution">
    <text evidence="2">The sequence shown here is derived from an EMBL/GenBank/DDBJ whole genome shotgun (WGS) entry which is preliminary data.</text>
</comment>
<proteinExistence type="predicted"/>